<sequence length="360" mass="39676">MRAAPPFALTATRPRAHLVGRLSARLRRVGLDGVLGDLDRAAERCPVPGEAAGEGFTWDDLDRNDPTWWPQGVASTRSGGVLFVSWYAKRGRLFRTPGSRISVVDRSHPEGPRYRHVLLVVPHRRLGVLAMGTVPVHAGGIAVHGDLLLVADTLFGMRVFRLGDVMAVPRRPTGAAGDASPARIGALRRSAVDGSDVWGCDYVLPQLMAFRVPLRAGRRRLRYSFLSTGEVEGRPTLVVGEYRRKDDRPPRLARYPVDPRTGLPAVDGHGRWAPLEVHEDQPRRMQGVAVHESTWFVTASNGRGSAGDLYVGAPGTWHRNRGVLPSGPEDLAWTCPGEELWCVSEWPGRRWVFPVATDRR</sequence>
<gene>
    <name evidence="1" type="ORF">SAMN05660657_00450</name>
</gene>
<name>A0A1I6XES2_9ACTN</name>
<keyword evidence="2" id="KW-1185">Reference proteome</keyword>
<reference evidence="2" key="1">
    <citation type="submission" date="2016-10" db="EMBL/GenBank/DDBJ databases">
        <authorList>
            <person name="Varghese N."/>
            <person name="Submissions S."/>
        </authorList>
    </citation>
    <scope>NUCLEOTIDE SEQUENCE [LARGE SCALE GENOMIC DNA]</scope>
    <source>
        <strain evidence="2">DSM 46136</strain>
    </source>
</reference>
<protein>
    <submittedName>
        <fullName evidence="1">Uncharacterized protein</fullName>
    </submittedName>
</protein>
<dbReference type="AlphaFoldDB" id="A0A1I6XES2"/>
<dbReference type="EMBL" id="FPBA01000001">
    <property type="protein sequence ID" value="SFT36512.1"/>
    <property type="molecule type" value="Genomic_DNA"/>
</dbReference>
<evidence type="ECO:0000313" key="2">
    <source>
        <dbReference type="Proteomes" id="UP000199546"/>
    </source>
</evidence>
<dbReference type="Proteomes" id="UP000199546">
    <property type="component" value="Unassembled WGS sequence"/>
</dbReference>
<proteinExistence type="predicted"/>
<dbReference type="RefSeq" id="WP_093577767.1">
    <property type="nucleotide sequence ID" value="NZ_FPBA01000001.1"/>
</dbReference>
<dbReference type="OrthoDB" id="618894at2"/>
<organism evidence="1 2">
    <name type="scientific">Geodermatophilus amargosae</name>
    <dbReference type="NCBI Taxonomy" id="1296565"/>
    <lineage>
        <taxon>Bacteria</taxon>
        <taxon>Bacillati</taxon>
        <taxon>Actinomycetota</taxon>
        <taxon>Actinomycetes</taxon>
        <taxon>Geodermatophilales</taxon>
        <taxon>Geodermatophilaceae</taxon>
        <taxon>Geodermatophilus</taxon>
    </lineage>
</organism>
<evidence type="ECO:0000313" key="1">
    <source>
        <dbReference type="EMBL" id="SFT36512.1"/>
    </source>
</evidence>
<accession>A0A1I6XES2</accession>
<dbReference type="STRING" id="1296565.SAMN05660657_00450"/>